<dbReference type="InterPro" id="IPR051164">
    <property type="entry name" value="NmrA-like_oxidored"/>
</dbReference>
<evidence type="ECO:0000313" key="4">
    <source>
        <dbReference type="EMBL" id="KAL1879324.1"/>
    </source>
</evidence>
<evidence type="ECO:0000256" key="1">
    <source>
        <dbReference type="ARBA" id="ARBA00006328"/>
    </source>
</evidence>
<feature type="domain" description="NmrA-like" evidence="3">
    <location>
        <begin position="3"/>
        <end position="307"/>
    </location>
</feature>
<proteinExistence type="inferred from homology"/>
<evidence type="ECO:0000259" key="3">
    <source>
        <dbReference type="Pfam" id="PF05368"/>
    </source>
</evidence>
<dbReference type="InterPro" id="IPR036291">
    <property type="entry name" value="NAD(P)-bd_dom_sf"/>
</dbReference>
<evidence type="ECO:0000313" key="5">
    <source>
        <dbReference type="Proteomes" id="UP001586593"/>
    </source>
</evidence>
<dbReference type="InterPro" id="IPR008030">
    <property type="entry name" value="NmrA-like"/>
</dbReference>
<keyword evidence="5" id="KW-1185">Reference proteome</keyword>
<dbReference type="PANTHER" id="PTHR42748:SF31">
    <property type="entry name" value="NMRA-LIKE DOMAIN-CONTAINING PROTEIN-RELATED"/>
    <property type="match status" value="1"/>
</dbReference>
<comment type="caution">
    <text evidence="4">The sequence shown here is derived from an EMBL/GenBank/DDBJ whole genome shotgun (WGS) entry which is preliminary data.</text>
</comment>
<name>A0ABR3XTK1_9PEZI</name>
<accession>A0ABR3XTK1</accession>
<dbReference type="Proteomes" id="UP001586593">
    <property type="component" value="Unassembled WGS sequence"/>
</dbReference>
<comment type="similarity">
    <text evidence="1">Belongs to the NmrA-type oxidoreductase family.</text>
</comment>
<dbReference type="EMBL" id="JAZHXJ010000044">
    <property type="protein sequence ID" value="KAL1879324.1"/>
    <property type="molecule type" value="Genomic_DNA"/>
</dbReference>
<reference evidence="4 5" key="1">
    <citation type="journal article" date="2024" name="Commun. Biol.">
        <title>Comparative genomic analysis of thermophilic fungi reveals convergent evolutionary adaptations and gene losses.</title>
        <authorList>
            <person name="Steindorff A.S."/>
            <person name="Aguilar-Pontes M.V."/>
            <person name="Robinson A.J."/>
            <person name="Andreopoulos B."/>
            <person name="LaButti K."/>
            <person name="Kuo A."/>
            <person name="Mondo S."/>
            <person name="Riley R."/>
            <person name="Otillar R."/>
            <person name="Haridas S."/>
            <person name="Lipzen A."/>
            <person name="Grimwood J."/>
            <person name="Schmutz J."/>
            <person name="Clum A."/>
            <person name="Reid I.D."/>
            <person name="Moisan M.C."/>
            <person name="Butler G."/>
            <person name="Nguyen T.T.M."/>
            <person name="Dewar K."/>
            <person name="Conant G."/>
            <person name="Drula E."/>
            <person name="Henrissat B."/>
            <person name="Hansel C."/>
            <person name="Singer S."/>
            <person name="Hutchinson M.I."/>
            <person name="de Vries R.P."/>
            <person name="Natvig D.O."/>
            <person name="Powell A.J."/>
            <person name="Tsang A."/>
            <person name="Grigoriev I.V."/>
        </authorList>
    </citation>
    <scope>NUCLEOTIDE SEQUENCE [LARGE SCALE GENOMIC DNA]</scope>
    <source>
        <strain evidence="4 5">ATCC 24622</strain>
    </source>
</reference>
<dbReference type="CDD" id="cd05251">
    <property type="entry name" value="NmrA_like_SDR_a"/>
    <property type="match status" value="1"/>
</dbReference>
<gene>
    <name evidence="4" type="ORF">VTK73DRAFT_7161</name>
</gene>
<evidence type="ECO:0000256" key="2">
    <source>
        <dbReference type="ARBA" id="ARBA00022857"/>
    </source>
</evidence>
<dbReference type="Pfam" id="PF05368">
    <property type="entry name" value="NmrA"/>
    <property type="match status" value="1"/>
</dbReference>
<dbReference type="SUPFAM" id="SSF51735">
    <property type="entry name" value="NAD(P)-binding Rossmann-fold domains"/>
    <property type="match status" value="1"/>
</dbReference>
<dbReference type="Gene3D" id="3.90.25.10">
    <property type="entry name" value="UDP-galactose 4-epimerase, domain 1"/>
    <property type="match status" value="1"/>
</dbReference>
<dbReference type="PANTHER" id="PTHR42748">
    <property type="entry name" value="NITROGEN METABOLITE REPRESSION PROTEIN NMRA FAMILY MEMBER"/>
    <property type="match status" value="1"/>
</dbReference>
<keyword evidence="2" id="KW-0521">NADP</keyword>
<dbReference type="Gene3D" id="3.40.50.720">
    <property type="entry name" value="NAD(P)-binding Rossmann-like Domain"/>
    <property type="match status" value="1"/>
</dbReference>
<organism evidence="4 5">
    <name type="scientific">Phialemonium thermophilum</name>
    <dbReference type="NCBI Taxonomy" id="223376"/>
    <lineage>
        <taxon>Eukaryota</taxon>
        <taxon>Fungi</taxon>
        <taxon>Dikarya</taxon>
        <taxon>Ascomycota</taxon>
        <taxon>Pezizomycotina</taxon>
        <taxon>Sordariomycetes</taxon>
        <taxon>Sordariomycetidae</taxon>
        <taxon>Cephalothecales</taxon>
        <taxon>Cephalothecaceae</taxon>
        <taxon>Phialemonium</taxon>
    </lineage>
</organism>
<sequence>MPKKKIIVVFGATGAQGGSVARIFLTDPVLKDEWTVRAVTRDPTKETAKTLEAQGAQLVQADLNDKASLVRAMSGATEVFAVTNYWESLSIDVEIQQGKNLVDAAKEARVEHFIWSSLPNITKLSNGELSNVYHFDGKAQVEDYARESGIPATYFFAGSYMSNLPGSVLRLSPINNAWTMALPIPGTAPLPLFDVDDTGKFVKGIVRNREKLLGKRILGAESYVTCDQIVEEFKKAFPEAGKTALYYELVPETYLKIIKGLGFPDYAAQELLENMLLLHRFGYFGGEKLDESHSILEDKLTTWPEFIRKASAFEGLK</sequence>
<protein>
    <recommendedName>
        <fullName evidence="3">NmrA-like domain-containing protein</fullName>
    </recommendedName>
</protein>